<comment type="caution">
    <text evidence="1">The sequence shown here is derived from an EMBL/GenBank/DDBJ whole genome shotgun (WGS) entry which is preliminary data.</text>
</comment>
<gene>
    <name evidence="1" type="ORF">BDD26_0664</name>
</gene>
<name>A0A3D9UJA3_9GAMM</name>
<evidence type="ECO:0000313" key="2">
    <source>
        <dbReference type="Proteomes" id="UP000256294"/>
    </source>
</evidence>
<dbReference type="EMBL" id="QTUB01000001">
    <property type="protein sequence ID" value="REF26084.1"/>
    <property type="molecule type" value="Genomic_DNA"/>
</dbReference>
<accession>A0A3D9UJA3</accession>
<evidence type="ECO:0000313" key="1">
    <source>
        <dbReference type="EMBL" id="REF26084.1"/>
    </source>
</evidence>
<sequence length="77" mass="9233">MLELHQLTSFTSRYWCYNWHRSVHFGICFDLAINQIAKIGLSSLQVIYYFEILFIHRSIFLCEILSFLSEINKKTKI</sequence>
<organism evidence="1 2">
    <name type="scientific">Xenorhabdus cabanillasii</name>
    <dbReference type="NCBI Taxonomy" id="351673"/>
    <lineage>
        <taxon>Bacteria</taxon>
        <taxon>Pseudomonadati</taxon>
        <taxon>Pseudomonadota</taxon>
        <taxon>Gammaproteobacteria</taxon>
        <taxon>Enterobacterales</taxon>
        <taxon>Morganellaceae</taxon>
        <taxon>Xenorhabdus</taxon>
    </lineage>
</organism>
<protein>
    <submittedName>
        <fullName evidence="1">Uncharacterized protein</fullName>
    </submittedName>
</protein>
<proteinExistence type="predicted"/>
<dbReference type="AlphaFoldDB" id="A0A3D9UJA3"/>
<keyword evidence="2" id="KW-1185">Reference proteome</keyword>
<dbReference type="Proteomes" id="UP000256294">
    <property type="component" value="Unassembled WGS sequence"/>
</dbReference>
<reference evidence="1 2" key="1">
    <citation type="submission" date="2018-08" db="EMBL/GenBank/DDBJ databases">
        <title>Genomic Encyclopedia of Archaeal and Bacterial Type Strains, Phase II (KMG-II): from individual species to whole genera.</title>
        <authorList>
            <person name="Goeker M."/>
        </authorList>
    </citation>
    <scope>NUCLEOTIDE SEQUENCE [LARGE SCALE GENOMIC DNA]</scope>
    <source>
        <strain evidence="1 2">DSM 17905</strain>
    </source>
</reference>